<dbReference type="GO" id="GO:0009977">
    <property type="term" value="F:proton motive force dependent protein transmembrane transporter activity"/>
    <property type="evidence" value="ECO:0007669"/>
    <property type="project" value="TreeGrafter"/>
</dbReference>
<comment type="subunit">
    <text evidence="5">Forms a complex with TatA.</text>
</comment>
<keyword evidence="4 5" id="KW-0472">Membrane</keyword>
<dbReference type="InterPro" id="IPR002033">
    <property type="entry name" value="TatC"/>
</dbReference>
<evidence type="ECO:0000256" key="1">
    <source>
        <dbReference type="ARBA" id="ARBA00004141"/>
    </source>
</evidence>
<keyword evidence="5" id="KW-0811">Translocation</keyword>
<feature type="transmembrane region" description="Helical" evidence="5">
    <location>
        <begin position="93"/>
        <end position="114"/>
    </location>
</feature>
<comment type="function">
    <text evidence="5">Part of the twin-arginine translocation (Tat) system that transports large folded proteins containing a characteristic twin-arginine motif in their signal peptide across membranes.</text>
</comment>
<dbReference type="PANTHER" id="PTHR30371:SF0">
    <property type="entry name" value="SEC-INDEPENDENT PROTEIN TRANSLOCASE PROTEIN TATC, CHLOROPLASTIC-RELATED"/>
    <property type="match status" value="1"/>
</dbReference>
<feature type="transmembrane region" description="Helical" evidence="5">
    <location>
        <begin position="239"/>
        <end position="259"/>
    </location>
</feature>
<feature type="transmembrane region" description="Helical" evidence="5">
    <location>
        <begin position="135"/>
        <end position="155"/>
    </location>
</feature>
<feature type="transmembrane region" description="Helical" evidence="5">
    <location>
        <begin position="175"/>
        <end position="205"/>
    </location>
</feature>
<keyword evidence="2 5" id="KW-0812">Transmembrane</keyword>
<protein>
    <recommendedName>
        <fullName evidence="5">Sec-independent protein translocase protein TatC</fullName>
    </recommendedName>
</protein>
<dbReference type="OrthoDB" id="9777044at2"/>
<reference evidence="6 7" key="1">
    <citation type="submission" date="2019-08" db="EMBL/GenBank/DDBJ databases">
        <title>Genome of Luteibaculum oceani JCM 18817.</title>
        <authorList>
            <person name="Bowman J.P."/>
        </authorList>
    </citation>
    <scope>NUCLEOTIDE SEQUENCE [LARGE SCALE GENOMIC DNA]</scope>
    <source>
        <strain evidence="6 7">JCM 18817</strain>
    </source>
</reference>
<keyword evidence="5" id="KW-0653">Protein transport</keyword>
<evidence type="ECO:0000256" key="4">
    <source>
        <dbReference type="ARBA" id="ARBA00023136"/>
    </source>
</evidence>
<feature type="transmembrane region" description="Helical" evidence="5">
    <location>
        <begin position="20"/>
        <end position="40"/>
    </location>
</feature>
<comment type="caution">
    <text evidence="6">The sequence shown here is derived from an EMBL/GenBank/DDBJ whole genome shotgun (WGS) entry which is preliminary data.</text>
</comment>
<dbReference type="GO" id="GO:0033281">
    <property type="term" value="C:TAT protein transport complex"/>
    <property type="evidence" value="ECO:0007669"/>
    <property type="project" value="UniProtKB-UniRule"/>
</dbReference>
<keyword evidence="5" id="KW-0813">Transport</keyword>
<dbReference type="NCBIfam" id="TIGR00945">
    <property type="entry name" value="tatC"/>
    <property type="match status" value="1"/>
</dbReference>
<keyword evidence="3 5" id="KW-1133">Transmembrane helix</keyword>
<organism evidence="6 7">
    <name type="scientific">Luteibaculum oceani</name>
    <dbReference type="NCBI Taxonomy" id="1294296"/>
    <lineage>
        <taxon>Bacteria</taxon>
        <taxon>Pseudomonadati</taxon>
        <taxon>Bacteroidota</taxon>
        <taxon>Flavobacteriia</taxon>
        <taxon>Flavobacteriales</taxon>
        <taxon>Luteibaculaceae</taxon>
        <taxon>Luteibaculum</taxon>
    </lineage>
</organism>
<dbReference type="PRINTS" id="PR01840">
    <property type="entry name" value="TATCFAMILY"/>
</dbReference>
<dbReference type="Proteomes" id="UP000321168">
    <property type="component" value="Unassembled WGS sequence"/>
</dbReference>
<dbReference type="GO" id="GO:0065002">
    <property type="term" value="P:intracellular protein transmembrane transport"/>
    <property type="evidence" value="ECO:0007669"/>
    <property type="project" value="TreeGrafter"/>
</dbReference>
<evidence type="ECO:0000256" key="3">
    <source>
        <dbReference type="ARBA" id="ARBA00022989"/>
    </source>
</evidence>
<name>A0A5C6V8P7_9FLAO</name>
<dbReference type="RefSeq" id="WP_147013825.1">
    <property type="nucleotide sequence ID" value="NZ_VORB01000003.1"/>
</dbReference>
<feature type="transmembrane region" description="Helical" evidence="5">
    <location>
        <begin position="61"/>
        <end position="81"/>
    </location>
</feature>
<proteinExistence type="inferred from homology"/>
<comment type="subcellular location">
    <subcellularLocation>
        <location evidence="5">Cell membrane</location>
        <topology evidence="5">Multi-pass membrane protein</topology>
    </subcellularLocation>
    <subcellularLocation>
        <location evidence="1">Membrane</location>
        <topology evidence="1">Multi-pass membrane protein</topology>
    </subcellularLocation>
</comment>
<evidence type="ECO:0000256" key="5">
    <source>
        <dbReference type="HAMAP-Rule" id="MF_00902"/>
    </source>
</evidence>
<feature type="transmembrane region" description="Helical" evidence="5">
    <location>
        <begin position="217"/>
        <end position="233"/>
    </location>
</feature>
<dbReference type="EMBL" id="VORB01000003">
    <property type="protein sequence ID" value="TXC81782.1"/>
    <property type="molecule type" value="Genomic_DNA"/>
</dbReference>
<dbReference type="Pfam" id="PF00902">
    <property type="entry name" value="TatC"/>
    <property type="match status" value="1"/>
</dbReference>
<gene>
    <name evidence="5 6" type="primary">tatC</name>
    <name evidence="6" type="ORF">FRX97_04495</name>
</gene>
<dbReference type="AlphaFoldDB" id="A0A5C6V8P7"/>
<keyword evidence="5" id="KW-1003">Cell membrane</keyword>
<dbReference type="GO" id="GO:0043953">
    <property type="term" value="P:protein transport by the Tat complex"/>
    <property type="evidence" value="ECO:0007669"/>
    <property type="project" value="UniProtKB-UniRule"/>
</dbReference>
<dbReference type="PANTHER" id="PTHR30371">
    <property type="entry name" value="SEC-INDEPENDENT PROTEIN TRANSLOCASE PROTEIN TATC"/>
    <property type="match status" value="1"/>
</dbReference>
<comment type="similarity">
    <text evidence="5">Belongs to the TatC family.</text>
</comment>
<accession>A0A5C6V8P7</accession>
<evidence type="ECO:0000256" key="2">
    <source>
        <dbReference type="ARBA" id="ARBA00022692"/>
    </source>
</evidence>
<evidence type="ECO:0000313" key="6">
    <source>
        <dbReference type="EMBL" id="TXC81782.1"/>
    </source>
</evidence>
<keyword evidence="7" id="KW-1185">Reference proteome</keyword>
<sequence length="266" mass="29836">MADRDDKELSFLGHLEELRWRLIRAAIAVVVGAIAAFSAKNFIFDKVILAPKSPDFLTYKAFCWIGEYLGFGASFCLADYTLNIQNINMAGQFTTHIVVSLIAGFIVSFPYVFYQVWKFISPGLTEREIKLSRGIVFYTSFLFIFGVLFGYYLIAPLSIQFLATYSISSEVVNQITLASFISTITSVTLANGLVFQLPVVVYFLAKIGLVTPAFLKKYRKHALVVVLILSAIITPPDVWSQILVTIPLMLLYEISIIVAKRIKKTQ</sequence>
<evidence type="ECO:0000313" key="7">
    <source>
        <dbReference type="Proteomes" id="UP000321168"/>
    </source>
</evidence>
<dbReference type="HAMAP" id="MF_00902">
    <property type="entry name" value="TatC"/>
    <property type="match status" value="1"/>
</dbReference>